<evidence type="ECO:0000313" key="4">
    <source>
        <dbReference type="Proteomes" id="UP000626109"/>
    </source>
</evidence>
<dbReference type="PROSITE" id="PS51375">
    <property type="entry name" value="PPR"/>
    <property type="match status" value="1"/>
</dbReference>
<dbReference type="PANTHER" id="PTHR47447">
    <property type="entry name" value="OS03G0856100 PROTEIN"/>
    <property type="match status" value="1"/>
</dbReference>
<dbReference type="Pfam" id="PF13812">
    <property type="entry name" value="PPR_3"/>
    <property type="match status" value="1"/>
</dbReference>
<dbReference type="PANTHER" id="PTHR47447:SF21">
    <property type="entry name" value="PENTACOTRIPEPTIDE-REPEAT REGION OF PRORP DOMAIN-CONTAINING PROTEIN"/>
    <property type="match status" value="1"/>
</dbReference>
<organism evidence="3 4">
    <name type="scientific">Polarella glacialis</name>
    <name type="common">Dinoflagellate</name>
    <dbReference type="NCBI Taxonomy" id="89957"/>
    <lineage>
        <taxon>Eukaryota</taxon>
        <taxon>Sar</taxon>
        <taxon>Alveolata</taxon>
        <taxon>Dinophyceae</taxon>
        <taxon>Suessiales</taxon>
        <taxon>Suessiaceae</taxon>
        <taxon>Polarella</taxon>
    </lineage>
</organism>
<comment type="caution">
    <text evidence="3">The sequence shown here is derived from an EMBL/GenBank/DDBJ whole genome shotgun (WGS) entry which is preliminary data.</text>
</comment>
<dbReference type="Gene3D" id="1.25.40.10">
    <property type="entry name" value="Tetratricopeptide repeat domain"/>
    <property type="match status" value="1"/>
</dbReference>
<dbReference type="Proteomes" id="UP000626109">
    <property type="component" value="Unassembled WGS sequence"/>
</dbReference>
<evidence type="ECO:0000313" key="3">
    <source>
        <dbReference type="EMBL" id="CAE8672065.1"/>
    </source>
</evidence>
<protein>
    <recommendedName>
        <fullName evidence="5">Pentacotripeptide-repeat region of PRORP domain-containing protein</fullName>
    </recommendedName>
</protein>
<evidence type="ECO:0000256" key="1">
    <source>
        <dbReference type="ARBA" id="ARBA00022737"/>
    </source>
</evidence>
<dbReference type="InterPro" id="IPR002885">
    <property type="entry name" value="PPR_rpt"/>
</dbReference>
<gene>
    <name evidence="3" type="ORF">PGLA2088_LOCUS17863</name>
</gene>
<dbReference type="InterPro" id="IPR011990">
    <property type="entry name" value="TPR-like_helical_dom_sf"/>
</dbReference>
<feature type="repeat" description="PPR" evidence="2">
    <location>
        <begin position="258"/>
        <end position="292"/>
    </location>
</feature>
<proteinExistence type="predicted"/>
<reference evidence="3" key="1">
    <citation type="submission" date="2021-02" db="EMBL/GenBank/DDBJ databases">
        <authorList>
            <person name="Dougan E. K."/>
            <person name="Rhodes N."/>
            <person name="Thang M."/>
            <person name="Chan C."/>
        </authorList>
    </citation>
    <scope>NUCLEOTIDE SEQUENCE</scope>
</reference>
<sequence length="381" mass="40931">MVVCGGCRCAATGSLQFRRGRHCCFSRQIRGISAGHLRVRPEFWRQGEAELAWAAEVGDGRRATLALRRLLRRRQDRPEDADASSRGRDRLGRLLRLALKAHAEEGNYSAAEALYLQLLRSGCEPGLGSLHHLMEASLRTGGFAAARRWLPRLKALNPPRDAEEFLLEMERRFREAPVVNGTGRRFGEEVFSWSAVLGAAASCKDLEAAERWYVRAEAAKASIDAVAFGALIGASVKAGRQAAERWFVRLGAARAAPNVVVFGGLLAAAAGAGDFCAAEQWFERMLKAGVKPDARAFATIVDAAAKCQDLESVQLWLGRARDAQVAPGLVALTSAVDAAAKVGDLRAAERFFEEAAAAAAASVDDNDAALDIVAYSAVVDA</sequence>
<name>A0A813JD62_POLGL</name>
<dbReference type="EMBL" id="CAJNNW010024343">
    <property type="protein sequence ID" value="CAE8672065.1"/>
    <property type="molecule type" value="Genomic_DNA"/>
</dbReference>
<dbReference type="AlphaFoldDB" id="A0A813JD62"/>
<accession>A0A813JD62</accession>
<feature type="non-terminal residue" evidence="3">
    <location>
        <position position="1"/>
    </location>
</feature>
<keyword evidence="1" id="KW-0677">Repeat</keyword>
<evidence type="ECO:0000256" key="2">
    <source>
        <dbReference type="PROSITE-ProRule" id="PRU00708"/>
    </source>
</evidence>
<evidence type="ECO:0008006" key="5">
    <source>
        <dbReference type="Google" id="ProtNLM"/>
    </source>
</evidence>